<name>A0A1V9FG86_9BACT</name>
<accession>A0A1V9FG86</accession>
<reference evidence="1 2" key="1">
    <citation type="submission" date="2016-03" db="EMBL/GenBank/DDBJ databases">
        <title>Niastella vici sp. nov., isolated from farmland soil.</title>
        <authorList>
            <person name="Chen L."/>
            <person name="Wang D."/>
            <person name="Yang S."/>
            <person name="Wang G."/>
        </authorList>
    </citation>
    <scope>NUCLEOTIDE SEQUENCE [LARGE SCALE GENOMIC DNA]</scope>
    <source>
        <strain evidence="1 2">DJ57</strain>
    </source>
</reference>
<sequence length="93" mass="10676">MPAGEQSIKQRLSFMFAKAWRRPSRRSKSNLSLIPFCIKMKQPVLQQSGQKALFYLLNSINFDRSNFFDRARETVGLLLGFISPLTSPVKEIP</sequence>
<dbReference type="Proteomes" id="UP000192796">
    <property type="component" value="Unassembled WGS sequence"/>
</dbReference>
<evidence type="ECO:0000313" key="2">
    <source>
        <dbReference type="Proteomes" id="UP000192796"/>
    </source>
</evidence>
<comment type="caution">
    <text evidence="1">The sequence shown here is derived from an EMBL/GenBank/DDBJ whole genome shotgun (WGS) entry which is preliminary data.</text>
</comment>
<dbReference type="AlphaFoldDB" id="A0A1V9FG86"/>
<dbReference type="EMBL" id="LVYD01000124">
    <property type="protein sequence ID" value="OQP57287.1"/>
    <property type="molecule type" value="Genomic_DNA"/>
</dbReference>
<evidence type="ECO:0000313" key="1">
    <source>
        <dbReference type="EMBL" id="OQP57287.1"/>
    </source>
</evidence>
<dbReference type="STRING" id="1703345.A3860_12090"/>
<gene>
    <name evidence="1" type="ORF">A3860_12090</name>
</gene>
<keyword evidence="2" id="KW-1185">Reference proteome</keyword>
<proteinExistence type="predicted"/>
<protein>
    <submittedName>
        <fullName evidence="1">Uncharacterized protein</fullName>
    </submittedName>
</protein>
<organism evidence="1 2">
    <name type="scientific">Niastella vici</name>
    <dbReference type="NCBI Taxonomy" id="1703345"/>
    <lineage>
        <taxon>Bacteria</taxon>
        <taxon>Pseudomonadati</taxon>
        <taxon>Bacteroidota</taxon>
        <taxon>Chitinophagia</taxon>
        <taxon>Chitinophagales</taxon>
        <taxon>Chitinophagaceae</taxon>
        <taxon>Niastella</taxon>
    </lineage>
</organism>